<evidence type="ECO:0000256" key="1">
    <source>
        <dbReference type="SAM" id="MobiDB-lite"/>
    </source>
</evidence>
<evidence type="ECO:0008006" key="6">
    <source>
        <dbReference type="Google" id="ProtNLM"/>
    </source>
</evidence>
<proteinExistence type="predicted"/>
<dbReference type="Pfam" id="PF18156">
    <property type="entry name" value="pPIWI_RE_Y"/>
    <property type="match status" value="1"/>
</dbReference>
<evidence type="ECO:0000313" key="4">
    <source>
        <dbReference type="EMBL" id="MCQ8829476.1"/>
    </source>
</evidence>
<organism evidence="4 5">
    <name type="scientific">Streptomyces malaysiensis subsp. samsunensis</name>
    <dbReference type="NCBI Taxonomy" id="459658"/>
    <lineage>
        <taxon>Bacteria</taxon>
        <taxon>Bacillati</taxon>
        <taxon>Actinomycetota</taxon>
        <taxon>Actinomycetes</taxon>
        <taxon>Kitasatosporales</taxon>
        <taxon>Streptomycetaceae</taxon>
        <taxon>Streptomyces</taxon>
        <taxon>Streptomyces violaceusniger group</taxon>
    </lineage>
</organism>
<keyword evidence="5" id="KW-1185">Reference proteome</keyword>
<sequence length="403" mass="44465">MAAVDPPDVAGAESERLLRLVATALVRLSRLRTPGDPVYPDVVQAAYNHLVLVCLRTGRPAPGSVPQLARWAAARPLADWWPYLLKDQHIGDLRLVDADTGVPAQECLEWAVFAPDPAAEQIENALLKEALTLCRAAKAPDSYTAFRRLLIERPVLTGVELALLSADLDLSLLLDTVKRCYEPVTAAYVSQGRCTLCAGCGCLLVPLRDGGYACTLDRCRRKPVVVRERLEPGADGGLYLLTRPLRVFITGPGLAETGLERRLVRLGLDVAMWPNFDAYDLRVVFPDGRAWGIDVKDRANPALLGRTTTALRGEPPYDRGLLVVPFYRFKERDGYREVFHHHLPEGVEGHVSLLTDEEVVRQAKSTLARTVRRTEPETARPAPRTARIVQRTTPKPQGGQLDA</sequence>
<evidence type="ECO:0000259" key="2">
    <source>
        <dbReference type="Pfam" id="PF18154"/>
    </source>
</evidence>
<accession>A0A9X2LU24</accession>
<evidence type="ECO:0000259" key="3">
    <source>
        <dbReference type="Pfam" id="PF18156"/>
    </source>
</evidence>
<comment type="caution">
    <text evidence="4">The sequence shown here is derived from an EMBL/GenBank/DDBJ whole genome shotgun (WGS) entry which is preliminary data.</text>
</comment>
<gene>
    <name evidence="4" type="ORF">NQU54_10350</name>
</gene>
<feature type="region of interest" description="Disordered" evidence="1">
    <location>
        <begin position="372"/>
        <end position="403"/>
    </location>
</feature>
<dbReference type="Proteomes" id="UP001142400">
    <property type="component" value="Unassembled WGS sequence"/>
</dbReference>
<evidence type="ECO:0000313" key="5">
    <source>
        <dbReference type="Proteomes" id="UP001142400"/>
    </source>
</evidence>
<dbReference type="AlphaFoldDB" id="A0A9X2LU24"/>
<reference evidence="4" key="1">
    <citation type="submission" date="2022-06" db="EMBL/GenBank/DDBJ databases">
        <title>WGS of actinobacteria.</title>
        <authorList>
            <person name="Thawai C."/>
        </authorList>
    </citation>
    <scope>NUCLEOTIDE SEQUENCE</scope>
    <source>
        <strain evidence="4">DSM 42010</strain>
    </source>
</reference>
<feature type="domain" description="pPIWI-RE three-gene island" evidence="3">
    <location>
        <begin position="17"/>
        <end position="157"/>
    </location>
</feature>
<feature type="domain" description="REase associating with pPIWI RE" evidence="2">
    <location>
        <begin position="253"/>
        <end position="368"/>
    </location>
</feature>
<dbReference type="RefSeq" id="WP_257630804.1">
    <property type="nucleotide sequence ID" value="NZ_JANIIC010000009.1"/>
</dbReference>
<protein>
    <recommendedName>
        <fullName evidence="6">Fis family transcriptional regulator</fullName>
    </recommendedName>
</protein>
<dbReference type="EMBL" id="JANIIC010000009">
    <property type="protein sequence ID" value="MCQ8829476.1"/>
    <property type="molecule type" value="Genomic_DNA"/>
</dbReference>
<name>A0A9X2LU24_STRMQ</name>
<dbReference type="InterPro" id="IPR041191">
    <property type="entry name" value="pPIWI_RE_Y"/>
</dbReference>
<dbReference type="Pfam" id="PF18154">
    <property type="entry name" value="pPIWI_RE_REase"/>
    <property type="match status" value="1"/>
</dbReference>
<dbReference type="InterPro" id="IPR040828">
    <property type="entry name" value="pPIWI_RE_REase"/>
</dbReference>